<keyword evidence="2" id="KW-1185">Reference proteome</keyword>
<dbReference type="AlphaFoldDB" id="A0A0C3PJQ4"/>
<dbReference type="PANTHER" id="PTHR38115:SF1">
    <property type="entry name" value="LIPOCALIN-LIKE DOMAIN-CONTAINING PROTEIN"/>
    <property type="match status" value="1"/>
</dbReference>
<reference evidence="2" key="2">
    <citation type="submission" date="2015-01" db="EMBL/GenBank/DDBJ databases">
        <title>Evolutionary Origins and Diversification of the Mycorrhizal Mutualists.</title>
        <authorList>
            <consortium name="DOE Joint Genome Institute"/>
            <consortium name="Mycorrhizal Genomics Consortium"/>
            <person name="Kohler A."/>
            <person name="Kuo A."/>
            <person name="Nagy L.G."/>
            <person name="Floudas D."/>
            <person name="Copeland A."/>
            <person name="Barry K.W."/>
            <person name="Cichocki N."/>
            <person name="Veneault-Fourrey C."/>
            <person name="LaButti K."/>
            <person name="Lindquist E.A."/>
            <person name="Lipzen A."/>
            <person name="Lundell T."/>
            <person name="Morin E."/>
            <person name="Murat C."/>
            <person name="Riley R."/>
            <person name="Ohm R."/>
            <person name="Sun H."/>
            <person name="Tunlid A."/>
            <person name="Henrissat B."/>
            <person name="Grigoriev I.V."/>
            <person name="Hibbett D.S."/>
            <person name="Martin F."/>
        </authorList>
    </citation>
    <scope>NUCLEOTIDE SEQUENCE [LARGE SCALE GENOMIC DNA]</scope>
    <source>
        <strain evidence="2">Marx 270</strain>
    </source>
</reference>
<dbReference type="HOGENOM" id="CLU_088979_2_0_1"/>
<evidence type="ECO:0000313" key="2">
    <source>
        <dbReference type="Proteomes" id="UP000054217"/>
    </source>
</evidence>
<gene>
    <name evidence="1" type="ORF">M404DRAFT_354414</name>
</gene>
<dbReference type="Proteomes" id="UP000054217">
    <property type="component" value="Unassembled WGS sequence"/>
</dbReference>
<name>A0A0C3PJQ4_PISTI</name>
<dbReference type="InParanoid" id="A0A0C3PJQ4"/>
<accession>A0A0C3PJQ4</accession>
<reference evidence="1 2" key="1">
    <citation type="submission" date="2014-04" db="EMBL/GenBank/DDBJ databases">
        <authorList>
            <consortium name="DOE Joint Genome Institute"/>
            <person name="Kuo A."/>
            <person name="Kohler A."/>
            <person name="Costa M.D."/>
            <person name="Nagy L.G."/>
            <person name="Floudas D."/>
            <person name="Copeland A."/>
            <person name="Barry K.W."/>
            <person name="Cichocki N."/>
            <person name="Veneault-Fourrey C."/>
            <person name="LaButti K."/>
            <person name="Lindquist E.A."/>
            <person name="Lipzen A."/>
            <person name="Lundell T."/>
            <person name="Morin E."/>
            <person name="Murat C."/>
            <person name="Sun H."/>
            <person name="Tunlid A."/>
            <person name="Henrissat B."/>
            <person name="Grigoriev I.V."/>
            <person name="Hibbett D.S."/>
            <person name="Martin F."/>
            <person name="Nordberg H.P."/>
            <person name="Cantor M.N."/>
            <person name="Hua S.X."/>
        </authorList>
    </citation>
    <scope>NUCLEOTIDE SEQUENCE [LARGE SCALE GENOMIC DNA]</scope>
    <source>
        <strain evidence="1 2">Marx 270</strain>
    </source>
</reference>
<dbReference type="PANTHER" id="PTHR38115">
    <property type="entry name" value="LIPOCALIN-LIKE DOMAIN-CONTAINING PROTEIN"/>
    <property type="match status" value="1"/>
</dbReference>
<evidence type="ECO:0000313" key="1">
    <source>
        <dbReference type="EMBL" id="KIO08409.1"/>
    </source>
</evidence>
<organism evidence="1 2">
    <name type="scientific">Pisolithus tinctorius Marx 270</name>
    <dbReference type="NCBI Taxonomy" id="870435"/>
    <lineage>
        <taxon>Eukaryota</taxon>
        <taxon>Fungi</taxon>
        <taxon>Dikarya</taxon>
        <taxon>Basidiomycota</taxon>
        <taxon>Agaricomycotina</taxon>
        <taxon>Agaricomycetes</taxon>
        <taxon>Agaricomycetidae</taxon>
        <taxon>Boletales</taxon>
        <taxon>Sclerodermatineae</taxon>
        <taxon>Pisolithaceae</taxon>
        <taxon>Pisolithus</taxon>
    </lineage>
</organism>
<proteinExistence type="predicted"/>
<protein>
    <submittedName>
        <fullName evidence="1">Uncharacterized protein</fullName>
    </submittedName>
</protein>
<dbReference type="EMBL" id="KN831957">
    <property type="protein sequence ID" value="KIO08409.1"/>
    <property type="molecule type" value="Genomic_DNA"/>
</dbReference>
<dbReference type="InterPro" id="IPR053037">
    <property type="entry name" value="Pericyclase_pydY-like"/>
</dbReference>
<dbReference type="OrthoDB" id="425354at2759"/>
<sequence length="191" mass="21249">MAAPSGVTTKNLSGVFVSDKQSSDSTDELLRLQGMSWYKRRAVSMFNLTLSIKHYTDDDGVEHIDADQKLSGGIPGGSDNHILDWQERSCNDDVFGSLIYKTRRVSPELIEDEFLKTGWTEDTIADGVIHTVAWSDPENHSGGYTWTAEQTWGFQLVNGERQHLRLTSLTSSGKKDGPVCVRLAYKYSGTN</sequence>